<feature type="domain" description="DUF4214" evidence="1">
    <location>
        <begin position="3"/>
        <end position="53"/>
    </location>
</feature>
<protein>
    <recommendedName>
        <fullName evidence="1">DUF4214 domain-containing protein</fullName>
    </recommendedName>
</protein>
<dbReference type="RefSeq" id="WP_420243483.1">
    <property type="nucleotide sequence ID" value="NZ_BOPV01000001.1"/>
</dbReference>
<dbReference type="PRINTS" id="PR00313">
    <property type="entry name" value="CABNDNGRPT"/>
</dbReference>
<organism evidence="2 3">
    <name type="scientific">Roseiterribacter gracilis</name>
    <dbReference type="NCBI Taxonomy" id="2812848"/>
    <lineage>
        <taxon>Bacteria</taxon>
        <taxon>Pseudomonadati</taxon>
        <taxon>Pseudomonadota</taxon>
        <taxon>Alphaproteobacteria</taxon>
        <taxon>Rhodospirillales</taxon>
        <taxon>Roseiterribacteraceae</taxon>
        <taxon>Roseiterribacter</taxon>
    </lineage>
</organism>
<accession>A0A8S8XGX1</accession>
<evidence type="ECO:0000259" key="1">
    <source>
        <dbReference type="Pfam" id="PF13946"/>
    </source>
</evidence>
<sequence length="603" mass="61710">MATADFVSQLFQNMFGRAPSTTELSSWVSKIDSGAATSNQAVLDLLNSTEGANALAIERLYQAAFGRTPDLAGFKVQLAAGQSAEVLARNFVNSAEFNAAFLTGSAFDVGNFVTKLYTNILGRAPDPVGQKVQVDFYSSLLAAGRSDVDARAALLQNFANSPELLNNLSVNFDKAVLLWAGLDNTIPVSTIASPSTTLQQFNAIPLSTMVALLNDGINGNDFSALLLINNQIKLGTAGSTVDGTSSGDTITADMASLAGSTIRGAGGIDILLVKNITSDATVALDNVEQIVVTAASAPVKLTLNVANATAAGHADALNVVAANGANKVWIDANGIETIDYEADGAPNSAGSVIDFTGNSFLTNLTVHGSQNFAISGFAGNLTPGLKVDATAATGTGTLDLRSYFPGATIRGGSGGNTLFGGAGNDTIVGGSGNDVIVAGAGADMLTGGGGDDLFRFNFNNGATFSADSTLNMLDVITDFTKARAGATSGFDRIQIGELPVGGKLSIVGDQTGTFNNFTWSVVRGVFNSNAGGLHLNGGSLASTIADLVAPNKGDAFVYSTGDFTVGDTYLFVQGGDIDLLVRLKDIPFVGTLSQAADGAFYIS</sequence>
<dbReference type="Gene3D" id="1.10.3130.20">
    <property type="entry name" value="Phycobilisome linker domain"/>
    <property type="match status" value="1"/>
</dbReference>
<reference evidence="2" key="1">
    <citation type="submission" date="2021-02" db="EMBL/GenBank/DDBJ databases">
        <title>Genome sequence of Rhodospirillales sp. strain TMPK1 isolated from soil.</title>
        <authorList>
            <person name="Nakai R."/>
            <person name="Kusada H."/>
            <person name="Tamaki H."/>
        </authorList>
    </citation>
    <scope>NUCLEOTIDE SEQUENCE</scope>
    <source>
        <strain evidence="2">TMPK1</strain>
    </source>
</reference>
<dbReference type="InterPro" id="IPR011049">
    <property type="entry name" value="Serralysin-like_metalloprot_C"/>
</dbReference>
<proteinExistence type="predicted"/>
<dbReference type="InterPro" id="IPR018511">
    <property type="entry name" value="Hemolysin-typ_Ca-bd_CS"/>
</dbReference>
<dbReference type="PROSITE" id="PS00330">
    <property type="entry name" value="HEMOLYSIN_CALCIUM"/>
    <property type="match status" value="1"/>
</dbReference>
<dbReference type="EMBL" id="BOPV01000001">
    <property type="protein sequence ID" value="GIL40385.1"/>
    <property type="molecule type" value="Genomic_DNA"/>
</dbReference>
<evidence type="ECO:0000313" key="3">
    <source>
        <dbReference type="Proteomes" id="UP000681075"/>
    </source>
</evidence>
<dbReference type="Proteomes" id="UP000681075">
    <property type="component" value="Unassembled WGS sequence"/>
</dbReference>
<dbReference type="InterPro" id="IPR001343">
    <property type="entry name" value="Hemolysn_Ca-bd"/>
</dbReference>
<evidence type="ECO:0000313" key="2">
    <source>
        <dbReference type="EMBL" id="GIL40385.1"/>
    </source>
</evidence>
<dbReference type="Pfam" id="PF13946">
    <property type="entry name" value="DUF4214"/>
    <property type="match status" value="2"/>
</dbReference>
<name>A0A8S8XGX1_9PROT</name>
<dbReference type="GO" id="GO:0005509">
    <property type="term" value="F:calcium ion binding"/>
    <property type="evidence" value="ECO:0007669"/>
    <property type="project" value="InterPro"/>
</dbReference>
<dbReference type="Pfam" id="PF00353">
    <property type="entry name" value="HemolysinCabind"/>
    <property type="match status" value="1"/>
</dbReference>
<dbReference type="SUPFAM" id="SSF51120">
    <property type="entry name" value="beta-Roll"/>
    <property type="match status" value="1"/>
</dbReference>
<gene>
    <name evidence="2" type="ORF">TMPK1_26220</name>
</gene>
<dbReference type="InterPro" id="IPR025282">
    <property type="entry name" value="DUF4214"/>
</dbReference>
<dbReference type="InterPro" id="IPR038255">
    <property type="entry name" value="PBS_linker_sf"/>
</dbReference>
<keyword evidence="3" id="KW-1185">Reference proteome</keyword>
<feature type="domain" description="DUF4214" evidence="1">
    <location>
        <begin position="88"/>
        <end position="166"/>
    </location>
</feature>
<comment type="caution">
    <text evidence="2">The sequence shown here is derived from an EMBL/GenBank/DDBJ whole genome shotgun (WGS) entry which is preliminary data.</text>
</comment>
<dbReference type="AlphaFoldDB" id="A0A8S8XGX1"/>
<dbReference type="Gene3D" id="2.150.10.10">
    <property type="entry name" value="Serralysin-like metalloprotease, C-terminal"/>
    <property type="match status" value="1"/>
</dbReference>